<evidence type="ECO:0000256" key="1">
    <source>
        <dbReference type="ARBA" id="ARBA00010873"/>
    </source>
</evidence>
<comment type="caution">
    <text evidence="4">The sequence shown here is derived from an EMBL/GenBank/DDBJ whole genome shotgun (WGS) entry which is preliminary data.</text>
</comment>
<evidence type="ECO:0000313" key="5">
    <source>
        <dbReference type="Proteomes" id="UP000713596"/>
    </source>
</evidence>
<dbReference type="Gene3D" id="3.30.930.30">
    <property type="match status" value="1"/>
</dbReference>
<gene>
    <name evidence="4" type="ORF">H9882_06220</name>
</gene>
<name>A0A948WSV6_9FIRM</name>
<dbReference type="InterPro" id="IPR005053">
    <property type="entry name" value="MobA_MobL"/>
</dbReference>
<reference evidence="4" key="1">
    <citation type="journal article" date="2021" name="PeerJ">
        <title>Extensive microbial diversity within the chicken gut microbiome revealed by metagenomics and culture.</title>
        <authorList>
            <person name="Gilroy R."/>
            <person name="Ravi A."/>
            <person name="Getino M."/>
            <person name="Pursley I."/>
            <person name="Horton D.L."/>
            <person name="Alikhan N.F."/>
            <person name="Baker D."/>
            <person name="Gharbi K."/>
            <person name="Hall N."/>
            <person name="Watson M."/>
            <person name="Adriaenssens E.M."/>
            <person name="Foster-Nyarko E."/>
            <person name="Jarju S."/>
            <person name="Secka A."/>
            <person name="Antonio M."/>
            <person name="Oren A."/>
            <person name="Chaudhuri R.R."/>
            <person name="La Ragione R."/>
            <person name="Hildebrand F."/>
            <person name="Pallen M.J."/>
        </authorList>
    </citation>
    <scope>NUCLEOTIDE SEQUENCE</scope>
    <source>
        <strain evidence="4">B5_2728</strain>
    </source>
</reference>
<dbReference type="Proteomes" id="UP000713596">
    <property type="component" value="Unassembled WGS sequence"/>
</dbReference>
<proteinExistence type="inferred from homology"/>
<dbReference type="AlphaFoldDB" id="A0A948WSV6"/>
<reference evidence="4" key="2">
    <citation type="submission" date="2021-04" db="EMBL/GenBank/DDBJ databases">
        <authorList>
            <person name="Gilroy R."/>
        </authorList>
    </citation>
    <scope>NUCLEOTIDE SEQUENCE</scope>
    <source>
        <strain evidence="4">B5_2728</strain>
    </source>
</reference>
<organism evidence="4 5">
    <name type="scientific">Candidatus Allofournierella pullistercoris</name>
    <dbReference type="NCBI Taxonomy" id="2838597"/>
    <lineage>
        <taxon>Bacteria</taxon>
        <taxon>Bacillati</taxon>
        <taxon>Bacillota</taxon>
        <taxon>Clostridia</taxon>
        <taxon>Eubacteriales</taxon>
        <taxon>Oscillospiraceae</taxon>
        <taxon>Allofournierella</taxon>
    </lineage>
</organism>
<comment type="similarity">
    <text evidence="1">Belongs to the MobA/MobL family.</text>
</comment>
<keyword evidence="2" id="KW-0184">Conjugation</keyword>
<dbReference type="EMBL" id="JAHLFP010000051">
    <property type="protein sequence ID" value="MBU3806471.1"/>
    <property type="molecule type" value="Genomic_DNA"/>
</dbReference>
<sequence length="490" mass="56655">MALFHFHVTQIKRSAGQSAVASAAYRSGEKLHSEYYGEDSDYTRKGGVLCSEILLPPHAPPSFADRQTLWNEVEKAERGKKAQLAYSFDIALQNEFSMEENIGLARQFLLEQFVSRGMVVDFSVHSPDKEDGGIANPHFHVMCPIRPLLPDGTWGSKQRREYFLDENGERFRDEAGNYVFNAVPTTDWGKPETLEHWREQWAAMCNARFAEKGLECRIDHRSYERQGVEQLPTVHEGPAIRQMEARGIRTDKGDFNRWVKATNALIGKLKKKITALLDWMKEAHEELTKPQAPNLAQLLSEYYTNRSTGAWSRKAKIGNLKEFNEISNYLVQNNLTTPEQLQERVSALSDRIAALKSTLSGKSDRMKELDELLRMVQFYADGKPVADKLAAIKWKGRREQFMPENENVLRLYHMAERKLKPHFKDGKLPITAWRKEHDRLEQEYKTGQAELSPIYAEVKKLWQIKYKVEQVVRAQENPEQSRRKQHQIDH</sequence>
<evidence type="ECO:0000313" key="4">
    <source>
        <dbReference type="EMBL" id="MBU3806471.1"/>
    </source>
</evidence>
<evidence type="ECO:0000259" key="3">
    <source>
        <dbReference type="Pfam" id="PF03389"/>
    </source>
</evidence>
<feature type="domain" description="MobA/MobL protein" evidence="3">
    <location>
        <begin position="17"/>
        <end position="246"/>
    </location>
</feature>
<dbReference type="NCBIfam" id="NF041496">
    <property type="entry name" value="MobQ"/>
    <property type="match status" value="1"/>
</dbReference>
<dbReference type="Pfam" id="PF03389">
    <property type="entry name" value="MobA_MobL"/>
    <property type="match status" value="1"/>
</dbReference>
<accession>A0A948WSV6</accession>
<protein>
    <submittedName>
        <fullName evidence="4">MobA/MobL family protein</fullName>
    </submittedName>
</protein>
<evidence type="ECO:0000256" key="2">
    <source>
        <dbReference type="ARBA" id="ARBA00022971"/>
    </source>
</evidence>